<sequence length="146" mass="15509">MSSSSSPRTTYTYTTSTASMNRSISLRKRPITTGPTPPSLIASPHLSAPMFQRQYTRSAPSYVDHDDLGLMDTVPAGSSIPRSMQAVSPMPSPSERSRSHSYFVAQVSASPHAQPALLRALSAPLPGRVPISSPSSSPVSKKRAVA</sequence>
<feature type="compositionally biased region" description="Low complexity" evidence="1">
    <location>
        <begin position="1"/>
        <end position="17"/>
    </location>
</feature>
<feature type="region of interest" description="Disordered" evidence="1">
    <location>
        <begin position="125"/>
        <end position="146"/>
    </location>
</feature>
<evidence type="ECO:0000256" key="1">
    <source>
        <dbReference type="SAM" id="MobiDB-lite"/>
    </source>
</evidence>
<evidence type="ECO:0000313" key="2">
    <source>
        <dbReference type="EMBL" id="KDQ18516.1"/>
    </source>
</evidence>
<feature type="region of interest" description="Disordered" evidence="1">
    <location>
        <begin position="1"/>
        <end position="45"/>
    </location>
</feature>
<feature type="compositionally biased region" description="Low complexity" evidence="1">
    <location>
        <begin position="125"/>
        <end position="139"/>
    </location>
</feature>
<proteinExistence type="predicted"/>
<dbReference type="Proteomes" id="UP000027195">
    <property type="component" value="Unassembled WGS sequence"/>
</dbReference>
<organism evidence="2 3">
    <name type="scientific">Botryobasidium botryosum (strain FD-172 SS1)</name>
    <dbReference type="NCBI Taxonomy" id="930990"/>
    <lineage>
        <taxon>Eukaryota</taxon>
        <taxon>Fungi</taxon>
        <taxon>Dikarya</taxon>
        <taxon>Basidiomycota</taxon>
        <taxon>Agaricomycotina</taxon>
        <taxon>Agaricomycetes</taxon>
        <taxon>Cantharellales</taxon>
        <taxon>Botryobasidiaceae</taxon>
        <taxon>Botryobasidium</taxon>
    </lineage>
</organism>
<dbReference type="InParanoid" id="A0A067N416"/>
<dbReference type="AlphaFoldDB" id="A0A067N416"/>
<accession>A0A067N416</accession>
<dbReference type="HOGENOM" id="CLU_1777142_0_0_1"/>
<reference evidence="3" key="1">
    <citation type="journal article" date="2014" name="Proc. Natl. Acad. Sci. U.S.A.">
        <title>Extensive sampling of basidiomycete genomes demonstrates inadequacy of the white-rot/brown-rot paradigm for wood decay fungi.</title>
        <authorList>
            <person name="Riley R."/>
            <person name="Salamov A.A."/>
            <person name="Brown D.W."/>
            <person name="Nagy L.G."/>
            <person name="Floudas D."/>
            <person name="Held B.W."/>
            <person name="Levasseur A."/>
            <person name="Lombard V."/>
            <person name="Morin E."/>
            <person name="Otillar R."/>
            <person name="Lindquist E.A."/>
            <person name="Sun H."/>
            <person name="LaButti K.M."/>
            <person name="Schmutz J."/>
            <person name="Jabbour D."/>
            <person name="Luo H."/>
            <person name="Baker S.E."/>
            <person name="Pisabarro A.G."/>
            <person name="Walton J.D."/>
            <person name="Blanchette R.A."/>
            <person name="Henrissat B."/>
            <person name="Martin F."/>
            <person name="Cullen D."/>
            <person name="Hibbett D.S."/>
            <person name="Grigoriev I.V."/>
        </authorList>
    </citation>
    <scope>NUCLEOTIDE SEQUENCE [LARGE SCALE GENOMIC DNA]</scope>
    <source>
        <strain evidence="3">FD-172 SS1</strain>
    </source>
</reference>
<dbReference type="EMBL" id="KL198021">
    <property type="protein sequence ID" value="KDQ18516.1"/>
    <property type="molecule type" value="Genomic_DNA"/>
</dbReference>
<protein>
    <submittedName>
        <fullName evidence="2">Uncharacterized protein</fullName>
    </submittedName>
</protein>
<name>A0A067N416_BOTB1</name>
<gene>
    <name evidence="2" type="ORF">BOTBODRAFT_171341</name>
</gene>
<evidence type="ECO:0000313" key="3">
    <source>
        <dbReference type="Proteomes" id="UP000027195"/>
    </source>
</evidence>
<feature type="region of interest" description="Disordered" evidence="1">
    <location>
        <begin position="73"/>
        <end position="101"/>
    </location>
</feature>
<keyword evidence="3" id="KW-1185">Reference proteome</keyword>